<keyword evidence="11" id="KW-0812">Transmembrane</keyword>
<dbReference type="GO" id="GO:0005886">
    <property type="term" value="C:plasma membrane"/>
    <property type="evidence" value="ECO:0007669"/>
    <property type="project" value="TreeGrafter"/>
</dbReference>
<dbReference type="GO" id="GO:0050793">
    <property type="term" value="P:regulation of developmental process"/>
    <property type="evidence" value="ECO:0007669"/>
    <property type="project" value="UniProtKB-ARBA"/>
</dbReference>
<dbReference type="SUPFAM" id="SSF56112">
    <property type="entry name" value="Protein kinase-like (PK-like)"/>
    <property type="match status" value="1"/>
</dbReference>
<evidence type="ECO:0000256" key="5">
    <source>
        <dbReference type="ARBA" id="ARBA00022777"/>
    </source>
</evidence>
<dbReference type="GO" id="GO:1990090">
    <property type="term" value="P:cellular response to nerve growth factor stimulus"/>
    <property type="evidence" value="ECO:0007669"/>
    <property type="project" value="TreeGrafter"/>
</dbReference>
<dbReference type="GO" id="GO:0005524">
    <property type="term" value="F:ATP binding"/>
    <property type="evidence" value="ECO:0007669"/>
    <property type="project" value="UniProtKB-UniRule"/>
</dbReference>
<dbReference type="GO" id="GO:0007169">
    <property type="term" value="P:cell surface receptor protein tyrosine kinase signaling pathway"/>
    <property type="evidence" value="ECO:0007669"/>
    <property type="project" value="TreeGrafter"/>
</dbReference>
<feature type="domain" description="Protein kinase" evidence="12">
    <location>
        <begin position="137"/>
        <end position="424"/>
    </location>
</feature>
<keyword evidence="13" id="KW-0675">Receptor</keyword>
<dbReference type="Gene3D" id="1.10.510.10">
    <property type="entry name" value="Transferase(Phosphotransferase) domain 1"/>
    <property type="match status" value="2"/>
</dbReference>
<dbReference type="InterPro" id="IPR008266">
    <property type="entry name" value="Tyr_kinase_AS"/>
</dbReference>
<dbReference type="InterPro" id="IPR017441">
    <property type="entry name" value="Protein_kinase_ATP_BS"/>
</dbReference>
<proteinExistence type="predicted"/>
<accession>A0A1D2NGB3</accession>
<evidence type="ECO:0000256" key="8">
    <source>
        <dbReference type="ARBA" id="ARBA00023137"/>
    </source>
</evidence>
<feature type="transmembrane region" description="Helical" evidence="11">
    <location>
        <begin position="57"/>
        <end position="79"/>
    </location>
</feature>
<dbReference type="PROSITE" id="PS00109">
    <property type="entry name" value="PROTEIN_KINASE_TYR"/>
    <property type="match status" value="1"/>
</dbReference>
<dbReference type="GO" id="GO:0012505">
    <property type="term" value="C:endomembrane system"/>
    <property type="evidence" value="ECO:0007669"/>
    <property type="project" value="UniProtKB-SubCell"/>
</dbReference>
<sequence>MRKNQECRRNVEAPKSNVPNPIPVDVLAKRINITRNSTVDSFSPHLESNSLGYPLQMILFSTMMLLSLLIIFFLGFCLLRRRSLRCFNRFKAQNRMEMKSGTGSQSGRLLPDRFINNPTYETTCLDLAIRIYPSEEVTLHTQIGQGCFGKVFKGEVNGEIMAVKMVRSEHSTEALREIETMSSFSHPNILPLFGIAKSPEADSPWLLFEFMEHGDLVSVLRKNSPGRGASGGPSIAPVYSNSNDVLKELDSGVPKEAETKPFPLTHEMLANIAVQIAEGMKYLSFQHFVHRDLAARNCLVSSTGIVKISDFGLSRDVYTCDYYKIGGSKLLPIRWMAPESILYGCFTLESDVWAYGTVLWEIFTWGRQPYFGHSNEEVVQLILDGVLLCPPSDCPPLIQEMMAGCWKTESKDRFNFRQICEKFVKANGTRAADLDSELRVNKQNAITVDESLHPTSSFAASSSAMESEYEIPRPANHIEYLQVI</sequence>
<evidence type="ECO:0000256" key="10">
    <source>
        <dbReference type="PROSITE-ProRule" id="PRU10141"/>
    </source>
</evidence>
<comment type="caution">
    <text evidence="13">The sequence shown here is derived from an EMBL/GenBank/DDBJ whole genome shotgun (WGS) entry which is preliminary data.</text>
</comment>
<evidence type="ECO:0000256" key="1">
    <source>
        <dbReference type="ARBA" id="ARBA00004167"/>
    </source>
</evidence>
<dbReference type="GO" id="GO:0043121">
    <property type="term" value="F:neurotrophin binding"/>
    <property type="evidence" value="ECO:0007669"/>
    <property type="project" value="TreeGrafter"/>
</dbReference>
<dbReference type="GO" id="GO:0030424">
    <property type="term" value="C:axon"/>
    <property type="evidence" value="ECO:0007669"/>
    <property type="project" value="TreeGrafter"/>
</dbReference>
<evidence type="ECO:0000256" key="7">
    <source>
        <dbReference type="ARBA" id="ARBA00023136"/>
    </source>
</evidence>
<evidence type="ECO:0000259" key="12">
    <source>
        <dbReference type="PROSITE" id="PS50011"/>
    </source>
</evidence>
<dbReference type="GO" id="GO:0005030">
    <property type="term" value="F:neurotrophin receptor activity"/>
    <property type="evidence" value="ECO:0007669"/>
    <property type="project" value="TreeGrafter"/>
</dbReference>
<dbReference type="InterPro" id="IPR000719">
    <property type="entry name" value="Prot_kinase_dom"/>
</dbReference>
<keyword evidence="3" id="KW-0808">Transferase</keyword>
<dbReference type="GO" id="GO:0051897">
    <property type="term" value="P:positive regulation of phosphatidylinositol 3-kinase/protein kinase B signal transduction"/>
    <property type="evidence" value="ECO:0007669"/>
    <property type="project" value="TreeGrafter"/>
</dbReference>
<keyword evidence="4 10" id="KW-0547">Nucleotide-binding</keyword>
<evidence type="ECO:0000256" key="6">
    <source>
        <dbReference type="ARBA" id="ARBA00022840"/>
    </source>
</evidence>
<reference evidence="13 14" key="1">
    <citation type="journal article" date="2016" name="Genome Biol. Evol.">
        <title>Gene Family Evolution Reflects Adaptation to Soil Environmental Stressors in the Genome of the Collembolan Orchesella cincta.</title>
        <authorList>
            <person name="Faddeeva-Vakhrusheva A."/>
            <person name="Derks M.F."/>
            <person name="Anvar S.Y."/>
            <person name="Agamennone V."/>
            <person name="Suring W."/>
            <person name="Smit S."/>
            <person name="van Straalen N.M."/>
            <person name="Roelofs D."/>
        </authorList>
    </citation>
    <scope>NUCLEOTIDE SEQUENCE [LARGE SCALE GENOMIC DNA]</scope>
    <source>
        <tissue evidence="13">Mixed pool</tissue>
    </source>
</reference>
<gene>
    <name evidence="13" type="ORF">Ocin01_02390</name>
</gene>
<evidence type="ECO:0000256" key="9">
    <source>
        <dbReference type="ARBA" id="ARBA00051243"/>
    </source>
</evidence>
<dbReference type="OMA" id="RNTESIH"/>
<dbReference type="GO" id="GO:0043235">
    <property type="term" value="C:receptor complex"/>
    <property type="evidence" value="ECO:0007669"/>
    <property type="project" value="TreeGrafter"/>
</dbReference>
<dbReference type="SMART" id="SM00219">
    <property type="entry name" value="TyrKc"/>
    <property type="match status" value="1"/>
</dbReference>
<comment type="subcellular location">
    <subcellularLocation>
        <location evidence="2">Endomembrane system</location>
    </subcellularLocation>
    <subcellularLocation>
        <location evidence="1">Membrane</location>
        <topology evidence="1">Single-pass membrane protein</topology>
    </subcellularLocation>
</comment>
<dbReference type="GO" id="GO:0010976">
    <property type="term" value="P:positive regulation of neuron projection development"/>
    <property type="evidence" value="ECO:0007669"/>
    <property type="project" value="TreeGrafter"/>
</dbReference>
<dbReference type="Proteomes" id="UP000094527">
    <property type="component" value="Unassembled WGS sequence"/>
</dbReference>
<keyword evidence="14" id="KW-1185">Reference proteome</keyword>
<dbReference type="OrthoDB" id="2431000at2759"/>
<dbReference type="CDD" id="cd00192">
    <property type="entry name" value="PTKc"/>
    <property type="match status" value="1"/>
</dbReference>
<dbReference type="PANTHER" id="PTHR24416:SF619">
    <property type="entry name" value="TYROSINE-PROTEIN KINASE TRANSMEMBRANE RECEPTOR ROR-LIKE PROTEIN"/>
    <property type="match status" value="1"/>
</dbReference>
<dbReference type="STRING" id="48709.A0A1D2NGB3"/>
<keyword evidence="11" id="KW-1133">Transmembrane helix</keyword>
<dbReference type="GO" id="GO:0030182">
    <property type="term" value="P:neuron differentiation"/>
    <property type="evidence" value="ECO:0007669"/>
    <property type="project" value="UniProtKB-ARBA"/>
</dbReference>
<name>A0A1D2NGB3_ORCCI</name>
<evidence type="ECO:0000256" key="4">
    <source>
        <dbReference type="ARBA" id="ARBA00022741"/>
    </source>
</evidence>
<evidence type="ECO:0000313" key="13">
    <source>
        <dbReference type="EMBL" id="ODN04301.1"/>
    </source>
</evidence>
<dbReference type="InterPro" id="IPR020635">
    <property type="entry name" value="Tyr_kinase_cat_dom"/>
</dbReference>
<dbReference type="PRINTS" id="PR00109">
    <property type="entry name" value="TYRKINASE"/>
</dbReference>
<dbReference type="InterPro" id="IPR001245">
    <property type="entry name" value="Ser-Thr/Tyr_kinase_cat_dom"/>
</dbReference>
<dbReference type="GO" id="GO:0048468">
    <property type="term" value="P:cell development"/>
    <property type="evidence" value="ECO:0007669"/>
    <property type="project" value="UniProtKB-ARBA"/>
</dbReference>
<keyword evidence="8" id="KW-0829">Tyrosine-protein kinase</keyword>
<keyword evidence="6 10" id="KW-0067">ATP-binding</keyword>
<dbReference type="PANTHER" id="PTHR24416">
    <property type="entry name" value="TYROSINE-PROTEIN KINASE RECEPTOR"/>
    <property type="match status" value="1"/>
</dbReference>
<dbReference type="PROSITE" id="PS00107">
    <property type="entry name" value="PROTEIN_KINASE_ATP"/>
    <property type="match status" value="1"/>
</dbReference>
<keyword evidence="5" id="KW-0418">Kinase</keyword>
<dbReference type="Pfam" id="PF07714">
    <property type="entry name" value="PK_Tyr_Ser-Thr"/>
    <property type="match status" value="1"/>
</dbReference>
<dbReference type="PROSITE" id="PS50011">
    <property type="entry name" value="PROTEIN_KINASE_DOM"/>
    <property type="match status" value="1"/>
</dbReference>
<evidence type="ECO:0000256" key="11">
    <source>
        <dbReference type="SAM" id="Phobius"/>
    </source>
</evidence>
<keyword evidence="7 11" id="KW-0472">Membrane</keyword>
<protein>
    <submittedName>
        <fullName evidence="13">Putative neurotrophin receptor LTRK 1</fullName>
    </submittedName>
</protein>
<evidence type="ECO:0000256" key="3">
    <source>
        <dbReference type="ARBA" id="ARBA00022679"/>
    </source>
</evidence>
<organism evidence="13 14">
    <name type="scientific">Orchesella cincta</name>
    <name type="common">Springtail</name>
    <name type="synonym">Podura cincta</name>
    <dbReference type="NCBI Taxonomy" id="48709"/>
    <lineage>
        <taxon>Eukaryota</taxon>
        <taxon>Metazoa</taxon>
        <taxon>Ecdysozoa</taxon>
        <taxon>Arthropoda</taxon>
        <taxon>Hexapoda</taxon>
        <taxon>Collembola</taxon>
        <taxon>Entomobryomorpha</taxon>
        <taxon>Entomobryoidea</taxon>
        <taxon>Orchesellidae</taxon>
        <taxon>Orchesellinae</taxon>
        <taxon>Orchesella</taxon>
    </lineage>
</organism>
<dbReference type="EMBL" id="LJIJ01000048">
    <property type="protein sequence ID" value="ODN04301.1"/>
    <property type="molecule type" value="Genomic_DNA"/>
</dbReference>
<evidence type="ECO:0000313" key="14">
    <source>
        <dbReference type="Proteomes" id="UP000094527"/>
    </source>
</evidence>
<dbReference type="InterPro" id="IPR050122">
    <property type="entry name" value="RTK"/>
</dbReference>
<evidence type="ECO:0000256" key="2">
    <source>
        <dbReference type="ARBA" id="ARBA00004308"/>
    </source>
</evidence>
<feature type="binding site" evidence="10">
    <location>
        <position position="164"/>
    </location>
    <ligand>
        <name>ATP</name>
        <dbReference type="ChEBI" id="CHEBI:30616"/>
    </ligand>
</feature>
<dbReference type="FunFam" id="1.10.510.10:FF:001512">
    <property type="entry name" value="Receptor tyrosine-protein kinase erbB-2"/>
    <property type="match status" value="1"/>
</dbReference>
<dbReference type="GO" id="GO:0004714">
    <property type="term" value="F:transmembrane receptor protein tyrosine kinase activity"/>
    <property type="evidence" value="ECO:0007669"/>
    <property type="project" value="UniProtKB-EC"/>
</dbReference>
<comment type="catalytic activity">
    <reaction evidence="9">
        <text>L-tyrosyl-[protein] + ATP = O-phospho-L-tyrosyl-[protein] + ADP + H(+)</text>
        <dbReference type="Rhea" id="RHEA:10596"/>
        <dbReference type="Rhea" id="RHEA-COMP:10136"/>
        <dbReference type="Rhea" id="RHEA-COMP:20101"/>
        <dbReference type="ChEBI" id="CHEBI:15378"/>
        <dbReference type="ChEBI" id="CHEBI:30616"/>
        <dbReference type="ChEBI" id="CHEBI:46858"/>
        <dbReference type="ChEBI" id="CHEBI:61978"/>
        <dbReference type="ChEBI" id="CHEBI:456216"/>
        <dbReference type="EC" id="2.7.10.1"/>
    </reaction>
</comment>
<dbReference type="InterPro" id="IPR011009">
    <property type="entry name" value="Kinase-like_dom_sf"/>
</dbReference>
<dbReference type="AlphaFoldDB" id="A0A1D2NGB3"/>